<dbReference type="InterPro" id="IPR047057">
    <property type="entry name" value="MerR_fam"/>
</dbReference>
<evidence type="ECO:0000259" key="4">
    <source>
        <dbReference type="PROSITE" id="PS50937"/>
    </source>
</evidence>
<evidence type="ECO:0000313" key="5">
    <source>
        <dbReference type="EMBL" id="CAH0530149.1"/>
    </source>
</evidence>
<reference evidence="5" key="1">
    <citation type="submission" date="2021-12" db="EMBL/GenBank/DDBJ databases">
        <authorList>
            <person name="Rodrigo-Torres L."/>
            <person name="Arahal R. D."/>
            <person name="Lucena T."/>
        </authorList>
    </citation>
    <scope>NUCLEOTIDE SEQUENCE</scope>
    <source>
        <strain evidence="5">CECT 8226</strain>
    </source>
</reference>
<organism evidence="5 6">
    <name type="scientific">Vibrio hippocampi</name>
    <dbReference type="NCBI Taxonomy" id="654686"/>
    <lineage>
        <taxon>Bacteria</taxon>
        <taxon>Pseudomonadati</taxon>
        <taxon>Pseudomonadota</taxon>
        <taxon>Gammaproteobacteria</taxon>
        <taxon>Vibrionales</taxon>
        <taxon>Vibrionaceae</taxon>
        <taxon>Vibrio</taxon>
    </lineage>
</organism>
<evidence type="ECO:0000256" key="3">
    <source>
        <dbReference type="ARBA" id="ARBA00023163"/>
    </source>
</evidence>
<keyword evidence="2" id="KW-0238">DNA-binding</keyword>
<keyword evidence="6" id="KW-1185">Reference proteome</keyword>
<gene>
    <name evidence="5" type="ORF">VHP8226_03864</name>
</gene>
<comment type="caution">
    <text evidence="5">The sequence shown here is derived from an EMBL/GenBank/DDBJ whole genome shotgun (WGS) entry which is preliminary data.</text>
</comment>
<keyword evidence="3" id="KW-0804">Transcription</keyword>
<sequence>MDLEQNRYAIREVASITGVKPVTLRAWQRRYNLLQPQRTDKGHRLYTDNDIEQIKLVQSWLAKGVSIGKVKQLLDDQNLLVEGVDSEQLQEVDWLLEALSTLDGKKVEEIIAVVLKEYPLDIVEQQFILPSLSSIDLVKAGRQVLQASLFKTTLIRQISVALKSLDKSASKHRHLFVNVDSSGHPIAWIRCMQRAENGDRMILLDGIEDLSALCSQDIAQGYHSLELFSERPLTEKQLSVVAMPVNQFYSDVRLSPMIQHWVDHWRQQR</sequence>
<dbReference type="InterPro" id="IPR009061">
    <property type="entry name" value="DNA-bd_dom_put_sf"/>
</dbReference>
<proteinExistence type="predicted"/>
<dbReference type="RefSeq" id="WP_237486662.1">
    <property type="nucleotide sequence ID" value="NZ_CAKLCM010000003.1"/>
</dbReference>
<accession>A0ABN8DL89</accession>
<name>A0ABN8DL89_9VIBR</name>
<dbReference type="Pfam" id="PF13411">
    <property type="entry name" value="MerR_1"/>
    <property type="match status" value="1"/>
</dbReference>
<dbReference type="InterPro" id="IPR000551">
    <property type="entry name" value="MerR-type_HTH_dom"/>
</dbReference>
<evidence type="ECO:0000313" key="6">
    <source>
        <dbReference type="Proteomes" id="UP000838160"/>
    </source>
</evidence>
<dbReference type="PANTHER" id="PTHR30204">
    <property type="entry name" value="REDOX-CYCLING DRUG-SENSING TRANSCRIPTIONAL ACTIVATOR SOXR"/>
    <property type="match status" value="1"/>
</dbReference>
<dbReference type="SUPFAM" id="SSF46955">
    <property type="entry name" value="Putative DNA-binding domain"/>
    <property type="match status" value="1"/>
</dbReference>
<evidence type="ECO:0000256" key="2">
    <source>
        <dbReference type="ARBA" id="ARBA00023125"/>
    </source>
</evidence>
<dbReference type="PROSITE" id="PS50937">
    <property type="entry name" value="HTH_MERR_2"/>
    <property type="match status" value="1"/>
</dbReference>
<dbReference type="Gene3D" id="1.10.1660.10">
    <property type="match status" value="1"/>
</dbReference>
<feature type="domain" description="HTH merR-type" evidence="4">
    <location>
        <begin position="7"/>
        <end position="76"/>
    </location>
</feature>
<dbReference type="EMBL" id="CAKLCM010000003">
    <property type="protein sequence ID" value="CAH0530149.1"/>
    <property type="molecule type" value="Genomic_DNA"/>
</dbReference>
<dbReference type="SMART" id="SM00422">
    <property type="entry name" value="HTH_MERR"/>
    <property type="match status" value="1"/>
</dbReference>
<dbReference type="Proteomes" id="UP000838160">
    <property type="component" value="Unassembled WGS sequence"/>
</dbReference>
<keyword evidence="1" id="KW-0805">Transcription regulation</keyword>
<dbReference type="CDD" id="cd01104">
    <property type="entry name" value="HTH_MlrA-CarA"/>
    <property type="match status" value="1"/>
</dbReference>
<protein>
    <recommendedName>
        <fullName evidence="4">HTH merR-type domain-containing protein</fullName>
    </recommendedName>
</protein>
<evidence type="ECO:0000256" key="1">
    <source>
        <dbReference type="ARBA" id="ARBA00023015"/>
    </source>
</evidence>
<dbReference type="PANTHER" id="PTHR30204:SF67">
    <property type="entry name" value="HTH-TYPE TRANSCRIPTIONAL REGULATOR MLRA-RELATED"/>
    <property type="match status" value="1"/>
</dbReference>